<evidence type="ECO:0000256" key="11">
    <source>
        <dbReference type="ARBA" id="ARBA00048121"/>
    </source>
</evidence>
<comment type="similarity">
    <text evidence="2 13">Belongs to the thiolase-like superfamily. Beta-ketoacyl-ACP synthases family.</text>
</comment>
<evidence type="ECO:0000313" key="16">
    <source>
        <dbReference type="Proteomes" id="UP000001933"/>
    </source>
</evidence>
<evidence type="ECO:0000256" key="6">
    <source>
        <dbReference type="ARBA" id="ARBA00022679"/>
    </source>
</evidence>
<name>Q2LXR1_SYNAS</name>
<evidence type="ECO:0000256" key="13">
    <source>
        <dbReference type="RuleBase" id="RU003694"/>
    </source>
</evidence>
<dbReference type="InterPro" id="IPR016039">
    <property type="entry name" value="Thiolase-like"/>
</dbReference>
<evidence type="ECO:0000256" key="10">
    <source>
        <dbReference type="ARBA" id="ARBA00042143"/>
    </source>
</evidence>
<keyword evidence="16" id="KW-1185">Reference proteome</keyword>
<evidence type="ECO:0000256" key="9">
    <source>
        <dbReference type="ARBA" id="ARBA00041620"/>
    </source>
</evidence>
<dbReference type="InterPro" id="IPR014030">
    <property type="entry name" value="Ketoacyl_synth_N"/>
</dbReference>
<dbReference type="PANTHER" id="PTHR11712:SF306">
    <property type="entry name" value="3-OXOACYL-[ACYL-CARRIER-PROTEIN] SYNTHASE 1"/>
    <property type="match status" value="1"/>
</dbReference>
<dbReference type="InParanoid" id="Q2LXR1"/>
<dbReference type="EC" id="2.3.1.41" evidence="4"/>
<protein>
    <recommendedName>
        <fullName evidence="8">3-oxoacyl-[acyl-carrier-protein] synthase 1</fullName>
        <ecNumber evidence="4">2.3.1.41</ecNumber>
    </recommendedName>
    <alternativeName>
        <fullName evidence="9">3-oxoacyl-[acyl-carrier-protein] synthase I</fullName>
    </alternativeName>
    <alternativeName>
        <fullName evidence="10">Beta-ketoacyl-ACP synthase I</fullName>
    </alternativeName>
</protein>
<dbReference type="PANTHER" id="PTHR11712">
    <property type="entry name" value="POLYKETIDE SYNTHASE-RELATED"/>
    <property type="match status" value="1"/>
</dbReference>
<comment type="subunit">
    <text evidence="3">Homodimer.</text>
</comment>
<dbReference type="Gene3D" id="3.40.47.10">
    <property type="match status" value="1"/>
</dbReference>
<dbReference type="InterPro" id="IPR000794">
    <property type="entry name" value="Beta-ketoacyl_synthase"/>
</dbReference>
<dbReference type="Proteomes" id="UP000001933">
    <property type="component" value="Chromosome"/>
</dbReference>
<dbReference type="GO" id="GO:0006633">
    <property type="term" value="P:fatty acid biosynthetic process"/>
    <property type="evidence" value="ECO:0007669"/>
    <property type="project" value="TreeGrafter"/>
</dbReference>
<keyword evidence="6 13" id="KW-0808">Transferase</keyword>
<dbReference type="SMART" id="SM00825">
    <property type="entry name" value="PKS_KS"/>
    <property type="match status" value="1"/>
</dbReference>
<organism evidence="15 16">
    <name type="scientific">Syntrophus aciditrophicus (strain SB)</name>
    <dbReference type="NCBI Taxonomy" id="56780"/>
    <lineage>
        <taxon>Bacteria</taxon>
        <taxon>Pseudomonadati</taxon>
        <taxon>Thermodesulfobacteriota</taxon>
        <taxon>Syntrophia</taxon>
        <taxon>Syntrophales</taxon>
        <taxon>Syntrophaceae</taxon>
        <taxon>Syntrophus</taxon>
    </lineage>
</organism>
<sequence>MKHRVVITGMGVVAPNGHGLQEFEAALREGRSGIRFIQELKDLNFACQVGGVPQGVEAIRERYFLPEQLVSMNENIGYAAISAVDAWKDAGFTVPPFDSDEVDWDSGIIVGSGIGGMDTIANIVVPMVTSGKVKRMGSSIVEQVMNSGTSARVGGLLALGNQVTSNSSACSTGNEAIFEGMMRIRLGLAKRMLAGGCEGSSPFIWAGFDAMKVLARKYNDCPEEASRPLSGSAAGFIPGAGGALLLLEDLETAQARGARIYAELLGGNVNCGGHRMGGSMTAPNPEGVKRCVRSAIADAGISSMDVDAINGHLTATFADPYEVRNWAGALDREPDNFPYINSTKSMIGHCLGAAGAVECVAVVLQLHKGFLHPSVNCTDVHPEIESFSKSIPHQALECPDVKIIAKAGFGFGDVNSCLIFKKWEE</sequence>
<dbReference type="Pfam" id="PF00109">
    <property type="entry name" value="ketoacyl-synt"/>
    <property type="match status" value="1"/>
</dbReference>
<evidence type="ECO:0000256" key="2">
    <source>
        <dbReference type="ARBA" id="ARBA00008467"/>
    </source>
</evidence>
<evidence type="ECO:0000256" key="1">
    <source>
        <dbReference type="ARBA" id="ARBA00004496"/>
    </source>
</evidence>
<proteinExistence type="inferred from homology"/>
<keyword evidence="7 15" id="KW-0012">Acyltransferase</keyword>
<comment type="subcellular location">
    <subcellularLocation>
        <location evidence="1">Cytoplasm</location>
    </subcellularLocation>
</comment>
<accession>Q2LXR1</accession>
<evidence type="ECO:0000256" key="4">
    <source>
        <dbReference type="ARBA" id="ARBA00013191"/>
    </source>
</evidence>
<dbReference type="EMBL" id="CP000252">
    <property type="protein sequence ID" value="ABC78868.1"/>
    <property type="molecule type" value="Genomic_DNA"/>
</dbReference>
<gene>
    <name evidence="15" type="ORF">SYN_01694</name>
</gene>
<evidence type="ECO:0000256" key="7">
    <source>
        <dbReference type="ARBA" id="ARBA00023315"/>
    </source>
</evidence>
<dbReference type="STRING" id="56780.SYN_01694"/>
<keyword evidence="5" id="KW-0963">Cytoplasm</keyword>
<dbReference type="eggNOG" id="COG0304">
    <property type="taxonomic scope" value="Bacteria"/>
</dbReference>
<evidence type="ECO:0000256" key="5">
    <source>
        <dbReference type="ARBA" id="ARBA00022490"/>
    </source>
</evidence>
<dbReference type="PROSITE" id="PS52004">
    <property type="entry name" value="KS3_2"/>
    <property type="match status" value="1"/>
</dbReference>
<reference evidence="15 16" key="1">
    <citation type="journal article" date="2007" name="Proc. Natl. Acad. Sci. U.S.A.">
        <title>The genome of Syntrophus aciditrophicus: life at the thermodynamic limit of microbial growth.</title>
        <authorList>
            <person name="McInerney M.J."/>
            <person name="Rohlin L."/>
            <person name="Mouttaki H."/>
            <person name="Kim U."/>
            <person name="Krupp R.S."/>
            <person name="Rios-Hernandez L."/>
            <person name="Sieber J."/>
            <person name="Struchtemeyer C.G."/>
            <person name="Bhattacharyya A."/>
            <person name="Campbell J.W."/>
            <person name="Gunsalus R.P."/>
        </authorList>
    </citation>
    <scope>NUCLEOTIDE SEQUENCE [LARGE SCALE GENOMIC DNA]</scope>
    <source>
        <strain evidence="15 16">SB</strain>
    </source>
</reference>
<dbReference type="GO" id="GO:0004315">
    <property type="term" value="F:3-oxoacyl-[acyl-carrier-protein] synthase activity"/>
    <property type="evidence" value="ECO:0007669"/>
    <property type="project" value="UniProtKB-EC"/>
</dbReference>
<dbReference type="CDD" id="cd00834">
    <property type="entry name" value="KAS_I_II"/>
    <property type="match status" value="1"/>
</dbReference>
<dbReference type="GO" id="GO:0005829">
    <property type="term" value="C:cytosol"/>
    <property type="evidence" value="ECO:0007669"/>
    <property type="project" value="TreeGrafter"/>
</dbReference>
<evidence type="ECO:0000256" key="3">
    <source>
        <dbReference type="ARBA" id="ARBA00011738"/>
    </source>
</evidence>
<dbReference type="HOGENOM" id="CLU_000022_69_1_7"/>
<comment type="catalytic activity">
    <reaction evidence="11">
        <text>(3Z)-decenoyl-[ACP] + malonyl-[ACP] + H(+) = 3-oxo-(5Z)-dodecenoyl-[ACP] + holo-[ACP] + CO2</text>
        <dbReference type="Rhea" id="RHEA:54940"/>
        <dbReference type="Rhea" id="RHEA-COMP:9623"/>
        <dbReference type="Rhea" id="RHEA-COMP:9685"/>
        <dbReference type="Rhea" id="RHEA-COMP:9927"/>
        <dbReference type="Rhea" id="RHEA-COMP:14042"/>
        <dbReference type="ChEBI" id="CHEBI:15378"/>
        <dbReference type="ChEBI" id="CHEBI:16526"/>
        <dbReference type="ChEBI" id="CHEBI:64479"/>
        <dbReference type="ChEBI" id="CHEBI:78449"/>
        <dbReference type="ChEBI" id="CHEBI:78798"/>
        <dbReference type="ChEBI" id="CHEBI:138410"/>
    </reaction>
    <physiologicalReaction direction="left-to-right" evidence="11">
        <dbReference type="Rhea" id="RHEA:54941"/>
    </physiologicalReaction>
</comment>
<dbReference type="InterPro" id="IPR020841">
    <property type="entry name" value="PKS_Beta-ketoAc_synthase_dom"/>
</dbReference>
<evidence type="ECO:0000256" key="8">
    <source>
        <dbReference type="ARBA" id="ARBA00039450"/>
    </source>
</evidence>
<dbReference type="AlphaFoldDB" id="Q2LXR1"/>
<evidence type="ECO:0000313" key="15">
    <source>
        <dbReference type="EMBL" id="ABC78868.1"/>
    </source>
</evidence>
<dbReference type="InterPro" id="IPR014031">
    <property type="entry name" value="Ketoacyl_synth_C"/>
</dbReference>
<feature type="domain" description="Ketosynthase family 3 (KS3)" evidence="14">
    <location>
        <begin position="2"/>
        <end position="422"/>
    </location>
</feature>
<dbReference type="OrthoDB" id="9816204at2"/>
<dbReference type="RefSeq" id="WP_011418884.1">
    <property type="nucleotide sequence ID" value="NC_007759.1"/>
</dbReference>
<comment type="catalytic activity">
    <reaction evidence="12">
        <text>a fatty acyl-[ACP] + malonyl-[ACP] + H(+) = a 3-oxoacyl-[ACP] + holo-[ACP] + CO2</text>
        <dbReference type="Rhea" id="RHEA:22836"/>
        <dbReference type="Rhea" id="RHEA-COMP:9623"/>
        <dbReference type="Rhea" id="RHEA-COMP:9685"/>
        <dbReference type="Rhea" id="RHEA-COMP:9916"/>
        <dbReference type="Rhea" id="RHEA-COMP:14125"/>
        <dbReference type="ChEBI" id="CHEBI:15378"/>
        <dbReference type="ChEBI" id="CHEBI:16526"/>
        <dbReference type="ChEBI" id="CHEBI:64479"/>
        <dbReference type="ChEBI" id="CHEBI:78449"/>
        <dbReference type="ChEBI" id="CHEBI:78776"/>
        <dbReference type="ChEBI" id="CHEBI:138651"/>
        <dbReference type="EC" id="2.3.1.41"/>
    </reaction>
    <physiologicalReaction direction="left-to-right" evidence="12">
        <dbReference type="Rhea" id="RHEA:22837"/>
    </physiologicalReaction>
</comment>
<dbReference type="SUPFAM" id="SSF53901">
    <property type="entry name" value="Thiolase-like"/>
    <property type="match status" value="2"/>
</dbReference>
<dbReference type="KEGG" id="sat:SYN_01694"/>
<evidence type="ECO:0000259" key="14">
    <source>
        <dbReference type="PROSITE" id="PS52004"/>
    </source>
</evidence>
<evidence type="ECO:0000256" key="12">
    <source>
        <dbReference type="ARBA" id="ARBA00048506"/>
    </source>
</evidence>
<dbReference type="Pfam" id="PF02801">
    <property type="entry name" value="Ketoacyl-synt_C"/>
    <property type="match status" value="1"/>
</dbReference>